<evidence type="ECO:0000256" key="1">
    <source>
        <dbReference type="SAM" id="SignalP"/>
    </source>
</evidence>
<name>A0AA38SF50_9PEZI</name>
<gene>
    <name evidence="2" type="ORF">NKR23_g534</name>
</gene>
<evidence type="ECO:0000313" key="2">
    <source>
        <dbReference type="EMBL" id="KAJ9157347.1"/>
    </source>
</evidence>
<dbReference type="EMBL" id="JANBVO010000001">
    <property type="protein sequence ID" value="KAJ9157347.1"/>
    <property type="molecule type" value="Genomic_DNA"/>
</dbReference>
<sequence length="197" mass="21859">MLVPLALVTLLYLAGPAAAVSWYFLRFHTQASVISPGLQPTDTSGIYQNVLDGRTGTWSFSSGWYCSDLSWGQYFKTAEGESVYFHNFLLDDGSAWNSTIVREVNDDVKKDSFPLTDKTFDQVVFAIKLYDVDWDFGELVFKNVKIVAEGTTSTCWCTEDPENYNDNAEYSITNAKATVSSTTVTCTFEAITLIGPA</sequence>
<proteinExistence type="predicted"/>
<comment type="caution">
    <text evidence="2">The sequence shown here is derived from an EMBL/GenBank/DDBJ whole genome shotgun (WGS) entry which is preliminary data.</text>
</comment>
<accession>A0AA38SF50</accession>
<feature type="chain" id="PRO_5041244723" evidence="1">
    <location>
        <begin position="20"/>
        <end position="197"/>
    </location>
</feature>
<evidence type="ECO:0000313" key="3">
    <source>
        <dbReference type="Proteomes" id="UP001174694"/>
    </source>
</evidence>
<reference evidence="2" key="1">
    <citation type="submission" date="2022-07" db="EMBL/GenBank/DDBJ databases">
        <title>Fungi with potential for degradation of polypropylene.</title>
        <authorList>
            <person name="Gostincar C."/>
        </authorList>
    </citation>
    <scope>NUCLEOTIDE SEQUENCE</scope>
    <source>
        <strain evidence="2">EXF-13308</strain>
    </source>
</reference>
<dbReference type="Proteomes" id="UP001174694">
    <property type="component" value="Unassembled WGS sequence"/>
</dbReference>
<keyword evidence="1" id="KW-0732">Signal</keyword>
<dbReference type="AlphaFoldDB" id="A0AA38SF50"/>
<protein>
    <submittedName>
        <fullName evidence="2">Uncharacterized protein</fullName>
    </submittedName>
</protein>
<feature type="signal peptide" evidence="1">
    <location>
        <begin position="1"/>
        <end position="19"/>
    </location>
</feature>
<keyword evidence="3" id="KW-1185">Reference proteome</keyword>
<organism evidence="2 3">
    <name type="scientific">Pleurostoma richardsiae</name>
    <dbReference type="NCBI Taxonomy" id="41990"/>
    <lineage>
        <taxon>Eukaryota</taxon>
        <taxon>Fungi</taxon>
        <taxon>Dikarya</taxon>
        <taxon>Ascomycota</taxon>
        <taxon>Pezizomycotina</taxon>
        <taxon>Sordariomycetes</taxon>
        <taxon>Sordariomycetidae</taxon>
        <taxon>Calosphaeriales</taxon>
        <taxon>Pleurostomataceae</taxon>
        <taxon>Pleurostoma</taxon>
    </lineage>
</organism>